<dbReference type="Gene3D" id="3.40.50.10900">
    <property type="entry name" value="PAC-like subunit"/>
    <property type="match status" value="1"/>
</dbReference>
<protein>
    <submittedName>
        <fullName evidence="1">Uncharacterized protein</fullName>
    </submittedName>
</protein>
<gene>
    <name evidence="1" type="ORF">S03H2_55075</name>
</gene>
<dbReference type="SUPFAM" id="SSF159659">
    <property type="entry name" value="Cgl1923-like"/>
    <property type="match status" value="1"/>
</dbReference>
<evidence type="ECO:0000313" key="1">
    <source>
        <dbReference type="EMBL" id="GAH71837.1"/>
    </source>
</evidence>
<reference evidence="1" key="1">
    <citation type="journal article" date="2014" name="Front. Microbiol.">
        <title>High frequency of phylogenetically diverse reductive dehalogenase-homologous genes in deep subseafloor sedimentary metagenomes.</title>
        <authorList>
            <person name="Kawai M."/>
            <person name="Futagami T."/>
            <person name="Toyoda A."/>
            <person name="Takaki Y."/>
            <person name="Nishi S."/>
            <person name="Hori S."/>
            <person name="Arai W."/>
            <person name="Tsubouchi T."/>
            <person name="Morono Y."/>
            <person name="Uchiyama I."/>
            <person name="Ito T."/>
            <person name="Fujiyama A."/>
            <person name="Inagaki F."/>
            <person name="Takami H."/>
        </authorList>
    </citation>
    <scope>NUCLEOTIDE SEQUENCE</scope>
    <source>
        <strain evidence="1">Expedition CK06-06</strain>
    </source>
</reference>
<accession>X1HQS2</accession>
<dbReference type="AlphaFoldDB" id="X1HQS2"/>
<dbReference type="InterPro" id="IPR038389">
    <property type="entry name" value="PSMG2_sf"/>
</dbReference>
<proteinExistence type="predicted"/>
<name>X1HQS2_9ZZZZ</name>
<dbReference type="Pfam" id="PF09754">
    <property type="entry name" value="PAC2"/>
    <property type="match status" value="1"/>
</dbReference>
<dbReference type="InterPro" id="IPR019151">
    <property type="entry name" value="Proteasome_assmbl_chaperone_2"/>
</dbReference>
<feature type="non-terminal residue" evidence="1">
    <location>
        <position position="97"/>
    </location>
</feature>
<sequence length="97" mass="10971">MNDLVRLYARPRLNSPDMLASWPGIGNVSIIVATYLKRKLDFKELGEIEPSYFFDAIGVVAKDNVVEAPQFPQSKFYYWKNKGGGSDIILFIGEDQP</sequence>
<organism evidence="1">
    <name type="scientific">marine sediment metagenome</name>
    <dbReference type="NCBI Taxonomy" id="412755"/>
    <lineage>
        <taxon>unclassified sequences</taxon>
        <taxon>metagenomes</taxon>
        <taxon>ecological metagenomes</taxon>
    </lineage>
</organism>
<dbReference type="EMBL" id="BARU01035157">
    <property type="protein sequence ID" value="GAH71837.1"/>
    <property type="molecule type" value="Genomic_DNA"/>
</dbReference>
<comment type="caution">
    <text evidence="1">The sequence shown here is derived from an EMBL/GenBank/DDBJ whole genome shotgun (WGS) entry which is preliminary data.</text>
</comment>